<evidence type="ECO:0000256" key="1">
    <source>
        <dbReference type="SAM" id="MobiDB-lite"/>
    </source>
</evidence>
<comment type="caution">
    <text evidence="2">The sequence shown here is derived from an EMBL/GenBank/DDBJ whole genome shotgun (WGS) entry which is preliminary data.</text>
</comment>
<proteinExistence type="predicted"/>
<dbReference type="InterPro" id="IPR011990">
    <property type="entry name" value="TPR-like_helical_dom_sf"/>
</dbReference>
<dbReference type="RefSeq" id="WP_192533909.1">
    <property type="nucleotide sequence ID" value="NZ_JACZHT010000002.1"/>
</dbReference>
<sequence length="292" mass="33117">MMTETRLRERARASGAAADRMERTNPEQSFQYRMDQAYALGDLGGLYGDEEAMRHCVEIFRTEAPRFSPELDLEGWVAIMSCLATSLYRRGLVFETGSGTLLEAIDLYRLVISVGGESRTLLQNLANALYALATRDRNFDREMEAVEALDRAAAAWDSRPPVQEWAALQETLGMLLWQVWEADRGRANALKGSAQGFACALQFYNERETPLQWAVTLNRFAATLYWLGYFESDLESLRAAREAVSDSLRVFRADTFPDQHSAATVMMTEIETMISFVYQHLQQNQPDPHHHA</sequence>
<accession>A0A8J6YLE8</accession>
<feature type="compositionally biased region" description="Basic and acidic residues" evidence="1">
    <location>
        <begin position="1"/>
        <end position="12"/>
    </location>
</feature>
<dbReference type="Gene3D" id="1.25.40.10">
    <property type="entry name" value="Tetratricopeptide repeat domain"/>
    <property type="match status" value="1"/>
</dbReference>
<dbReference type="EMBL" id="JACZHT010000002">
    <property type="protein sequence ID" value="MBE1236910.1"/>
    <property type="molecule type" value="Genomic_DNA"/>
</dbReference>
<name>A0A8J6YLE8_9PROT</name>
<keyword evidence="3" id="KW-1185">Reference proteome</keyword>
<dbReference type="AlphaFoldDB" id="A0A8J6YLE8"/>
<feature type="region of interest" description="Disordered" evidence="1">
    <location>
        <begin position="1"/>
        <end position="25"/>
    </location>
</feature>
<organism evidence="2 3">
    <name type="scientific">Phaeovibrio sulfidiphilus</name>
    <dbReference type="NCBI Taxonomy" id="1220600"/>
    <lineage>
        <taxon>Bacteria</taxon>
        <taxon>Pseudomonadati</taxon>
        <taxon>Pseudomonadota</taxon>
        <taxon>Alphaproteobacteria</taxon>
        <taxon>Rhodospirillales</taxon>
        <taxon>Rhodospirillaceae</taxon>
        <taxon>Phaeovibrio</taxon>
    </lineage>
</organism>
<protein>
    <submittedName>
        <fullName evidence="2">Uncharacterized protein</fullName>
    </submittedName>
</protein>
<dbReference type="Proteomes" id="UP000631034">
    <property type="component" value="Unassembled WGS sequence"/>
</dbReference>
<evidence type="ECO:0000313" key="3">
    <source>
        <dbReference type="Proteomes" id="UP000631034"/>
    </source>
</evidence>
<gene>
    <name evidence="2" type="ORF">IHV25_04520</name>
</gene>
<evidence type="ECO:0000313" key="2">
    <source>
        <dbReference type="EMBL" id="MBE1236910.1"/>
    </source>
</evidence>
<reference evidence="2" key="1">
    <citation type="submission" date="2020-10" db="EMBL/GenBank/DDBJ databases">
        <title>Genome sequence of the unusual species of purple photosynthetic bacteria, Phaeovibrio sulfidiphilus DSM 23193, type strain.</title>
        <authorList>
            <person name="Kyndt J.A."/>
            <person name="Meyer T.E."/>
        </authorList>
    </citation>
    <scope>NUCLEOTIDE SEQUENCE</scope>
    <source>
        <strain evidence="2">DSM 23193</strain>
    </source>
</reference>